<evidence type="ECO:0000313" key="10">
    <source>
        <dbReference type="EMBL" id="OGD09731.1"/>
    </source>
</evidence>
<evidence type="ECO:0000256" key="1">
    <source>
        <dbReference type="ARBA" id="ARBA00001031"/>
    </source>
</evidence>
<dbReference type="GO" id="GO:0004360">
    <property type="term" value="F:glutamine-fructose-6-phosphate transaminase (isomerizing) activity"/>
    <property type="evidence" value="ECO:0007669"/>
    <property type="project" value="UniProtKB-EC"/>
</dbReference>
<dbReference type="InterPro" id="IPR017932">
    <property type="entry name" value="GATase_2_dom"/>
</dbReference>
<dbReference type="InterPro" id="IPR046348">
    <property type="entry name" value="SIS_dom_sf"/>
</dbReference>
<feature type="domain" description="Glutamine amidotransferase type-2" evidence="8">
    <location>
        <begin position="2"/>
        <end position="218"/>
    </location>
</feature>
<dbReference type="InterPro" id="IPR029055">
    <property type="entry name" value="Ntn_hydrolases_N"/>
</dbReference>
<dbReference type="SUPFAM" id="SSF56235">
    <property type="entry name" value="N-terminal nucleophile aminohydrolases (Ntn hydrolases)"/>
    <property type="match status" value="1"/>
</dbReference>
<dbReference type="EMBL" id="MEXR01000025">
    <property type="protein sequence ID" value="OGD09731.1"/>
    <property type="molecule type" value="Genomic_DNA"/>
</dbReference>
<keyword evidence="7" id="KW-0315">Glutamine amidotransferase</keyword>
<evidence type="ECO:0000256" key="6">
    <source>
        <dbReference type="ARBA" id="ARBA00022737"/>
    </source>
</evidence>
<evidence type="ECO:0000256" key="5">
    <source>
        <dbReference type="ARBA" id="ARBA00022679"/>
    </source>
</evidence>
<dbReference type="InterPro" id="IPR035466">
    <property type="entry name" value="GlmS/AgaS_SIS"/>
</dbReference>
<dbReference type="PANTHER" id="PTHR10937:SF0">
    <property type="entry name" value="GLUTAMINE--FRUCTOSE-6-PHOSPHATE TRANSAMINASE (ISOMERIZING)"/>
    <property type="match status" value="1"/>
</dbReference>
<dbReference type="PROSITE" id="PS51464">
    <property type="entry name" value="SIS"/>
    <property type="match status" value="2"/>
</dbReference>
<dbReference type="Pfam" id="PF01380">
    <property type="entry name" value="SIS"/>
    <property type="match status" value="2"/>
</dbReference>
<reference evidence="10 11" key="1">
    <citation type="journal article" date="2016" name="Nat. Commun.">
        <title>Thousands of microbial genomes shed light on interconnected biogeochemical processes in an aquifer system.</title>
        <authorList>
            <person name="Anantharaman K."/>
            <person name="Brown C.T."/>
            <person name="Hug L.A."/>
            <person name="Sharon I."/>
            <person name="Castelle C.J."/>
            <person name="Probst A.J."/>
            <person name="Thomas B.C."/>
            <person name="Singh A."/>
            <person name="Wilkins M.J."/>
            <person name="Karaoz U."/>
            <person name="Brodie E.L."/>
            <person name="Williams K.H."/>
            <person name="Hubbard S.S."/>
            <person name="Banfield J.F."/>
        </authorList>
    </citation>
    <scope>NUCLEOTIDE SEQUENCE [LARGE SCALE GENOMIC DNA]</scope>
</reference>
<dbReference type="GO" id="GO:0006047">
    <property type="term" value="P:UDP-N-acetylglucosamine metabolic process"/>
    <property type="evidence" value="ECO:0007669"/>
    <property type="project" value="TreeGrafter"/>
</dbReference>
<dbReference type="Pfam" id="PF13522">
    <property type="entry name" value="GATase_6"/>
    <property type="match status" value="1"/>
</dbReference>
<dbReference type="GO" id="GO:0006487">
    <property type="term" value="P:protein N-linked glycosylation"/>
    <property type="evidence" value="ECO:0007669"/>
    <property type="project" value="TreeGrafter"/>
</dbReference>
<accession>A0A1F4ZTN4</accession>
<organism evidence="10 11">
    <name type="scientific">Candidatus Amesbacteria bacterium RIFOXYB1_FULL_44_23</name>
    <dbReference type="NCBI Taxonomy" id="1797263"/>
    <lineage>
        <taxon>Bacteria</taxon>
        <taxon>Candidatus Amesiibacteriota</taxon>
    </lineage>
</organism>
<dbReference type="InterPro" id="IPR035490">
    <property type="entry name" value="GlmS/FrlB_SIS"/>
</dbReference>
<evidence type="ECO:0000256" key="3">
    <source>
        <dbReference type="ARBA" id="ARBA00016090"/>
    </source>
</evidence>
<feature type="domain" description="SIS" evidence="9">
    <location>
        <begin position="278"/>
        <end position="417"/>
    </location>
</feature>
<dbReference type="InterPro" id="IPR001347">
    <property type="entry name" value="SIS_dom"/>
</dbReference>
<name>A0A1F4ZTN4_9BACT</name>
<comment type="catalytic activity">
    <reaction evidence="1">
        <text>D-fructose 6-phosphate + L-glutamine = D-glucosamine 6-phosphate + L-glutamate</text>
        <dbReference type="Rhea" id="RHEA:13237"/>
        <dbReference type="ChEBI" id="CHEBI:29985"/>
        <dbReference type="ChEBI" id="CHEBI:58359"/>
        <dbReference type="ChEBI" id="CHEBI:58725"/>
        <dbReference type="ChEBI" id="CHEBI:61527"/>
        <dbReference type="EC" id="2.6.1.16"/>
    </reaction>
</comment>
<sequence length="591" mass="64516">MCGIFGYFGPKNNAGEIAAVGLKKLDYRGYDSWGIGVSTNGRVEVEKKAGKISDVMSFKHLPSSRSAIAHTRWATTGAVTDINAHPHLSADGSFALAQNGIVENYSELKSKLLKLKHQFISQTDTEAITRLVEEKLKKTKDLSEAIRLAFNELEGRNTIVVISADGRIIAARNGSPLVAGVNSKTSEFFLSSDALSLSQMADKMSVVDNGRMIEIDGKLKMYNTKNGKEEEIKLTKIDFGNGSSDKNGYDHYMLKEINEAPLVLTTIANQDKQNYEKLAVAIKRAENVYTIGSGGAGVAAAQVAFYLRDTAKIKAVSLIGADATEYVELFNKNELIIAISQSGETADVLEVLEAAKKKKVTIASFVNMPGSMISRMSDYSLMSQSGPEICVMSTKTFDAQIAFGYLLAKTIRGEAESARKNIKLLAGRIGKYLDDNNNHRLLKKTALQLTSKHDVFLLGKYQNFQIIREGMVKIIEASYKHGHALPSGDLKHYVITLMEPGTAVMAVMSNDKTKNEVLNAVAEVKLRGAWVVGISPDNNKNFDVHIPVSDCGETSAVMNLIPLQLIAYYMAVKLGNNVDKPRNIAKSVTVK</sequence>
<evidence type="ECO:0000256" key="4">
    <source>
        <dbReference type="ARBA" id="ARBA00022576"/>
    </source>
</evidence>
<gene>
    <name evidence="10" type="ORF">A2397_03415</name>
</gene>
<dbReference type="NCBIfam" id="NF001484">
    <property type="entry name" value="PRK00331.1"/>
    <property type="match status" value="1"/>
</dbReference>
<dbReference type="GO" id="GO:0097367">
    <property type="term" value="F:carbohydrate derivative binding"/>
    <property type="evidence" value="ECO:0007669"/>
    <property type="project" value="InterPro"/>
</dbReference>
<keyword evidence="5" id="KW-0808">Transferase</keyword>
<feature type="domain" description="SIS" evidence="9">
    <location>
        <begin position="445"/>
        <end position="581"/>
    </location>
</feature>
<dbReference type="Gene3D" id="3.60.20.10">
    <property type="entry name" value="Glutamine Phosphoribosylpyrophosphate, subunit 1, domain 1"/>
    <property type="match status" value="1"/>
</dbReference>
<dbReference type="STRING" id="1797263.A2397_03415"/>
<protein>
    <recommendedName>
        <fullName evidence="3">Glutamine--fructose-6-phosphate aminotransferase [isomerizing]</fullName>
        <ecNumber evidence="2">2.6.1.16</ecNumber>
    </recommendedName>
</protein>
<evidence type="ECO:0000313" key="11">
    <source>
        <dbReference type="Proteomes" id="UP000176424"/>
    </source>
</evidence>
<dbReference type="PANTHER" id="PTHR10937">
    <property type="entry name" value="GLUCOSAMINE--FRUCTOSE-6-PHOSPHATE AMINOTRANSFERASE, ISOMERIZING"/>
    <property type="match status" value="1"/>
</dbReference>
<evidence type="ECO:0000256" key="2">
    <source>
        <dbReference type="ARBA" id="ARBA00012916"/>
    </source>
</evidence>
<keyword evidence="4" id="KW-0032">Aminotransferase</keyword>
<dbReference type="Proteomes" id="UP000176424">
    <property type="component" value="Unassembled WGS sequence"/>
</dbReference>
<comment type="caution">
    <text evidence="10">The sequence shown here is derived from an EMBL/GenBank/DDBJ whole genome shotgun (WGS) entry which is preliminary data.</text>
</comment>
<proteinExistence type="predicted"/>
<dbReference type="CDD" id="cd05009">
    <property type="entry name" value="SIS_GlmS_GlmD_2"/>
    <property type="match status" value="1"/>
</dbReference>
<evidence type="ECO:0000259" key="8">
    <source>
        <dbReference type="PROSITE" id="PS51278"/>
    </source>
</evidence>
<evidence type="ECO:0000256" key="7">
    <source>
        <dbReference type="ARBA" id="ARBA00022962"/>
    </source>
</evidence>
<dbReference type="NCBIfam" id="TIGR01135">
    <property type="entry name" value="glmS"/>
    <property type="match status" value="1"/>
</dbReference>
<dbReference type="GO" id="GO:0006002">
    <property type="term" value="P:fructose 6-phosphate metabolic process"/>
    <property type="evidence" value="ECO:0007669"/>
    <property type="project" value="TreeGrafter"/>
</dbReference>
<dbReference type="PROSITE" id="PS51278">
    <property type="entry name" value="GATASE_TYPE_2"/>
    <property type="match status" value="1"/>
</dbReference>
<dbReference type="CDD" id="cd05008">
    <property type="entry name" value="SIS_GlmS_GlmD_1"/>
    <property type="match status" value="1"/>
</dbReference>
<dbReference type="AlphaFoldDB" id="A0A1F4ZTN4"/>
<dbReference type="EC" id="2.6.1.16" evidence="2"/>
<dbReference type="SUPFAM" id="SSF53697">
    <property type="entry name" value="SIS domain"/>
    <property type="match status" value="1"/>
</dbReference>
<dbReference type="InterPro" id="IPR005855">
    <property type="entry name" value="GFAT"/>
</dbReference>
<dbReference type="Gene3D" id="3.40.50.10490">
    <property type="entry name" value="Glucose-6-phosphate isomerase like protein, domain 1"/>
    <property type="match status" value="2"/>
</dbReference>
<evidence type="ECO:0000259" key="9">
    <source>
        <dbReference type="PROSITE" id="PS51464"/>
    </source>
</evidence>
<keyword evidence="6" id="KW-0677">Repeat</keyword>